<evidence type="ECO:0000256" key="1">
    <source>
        <dbReference type="ARBA" id="ARBA00004308"/>
    </source>
</evidence>
<evidence type="ECO:0000256" key="3">
    <source>
        <dbReference type="ARBA" id="ARBA00022989"/>
    </source>
</evidence>
<dbReference type="EMBL" id="JASJQH010006912">
    <property type="protein sequence ID" value="KAK9727768.1"/>
    <property type="molecule type" value="Genomic_DNA"/>
</dbReference>
<comment type="subcellular location">
    <subcellularLocation>
        <location evidence="1">Endomembrane system</location>
    </subcellularLocation>
</comment>
<keyword evidence="3" id="KW-1133">Transmembrane helix</keyword>
<protein>
    <recommendedName>
        <fullName evidence="6">Myosin-binding domain-containing protein</fullName>
    </recommendedName>
</protein>
<dbReference type="InterPro" id="IPR026859">
    <property type="entry name" value="Myosin-bd"/>
</dbReference>
<reference evidence="7 8" key="1">
    <citation type="submission" date="2023-04" db="EMBL/GenBank/DDBJ databases">
        <title>Genome of Basidiobolus ranarum AG-B5.</title>
        <authorList>
            <person name="Stajich J.E."/>
            <person name="Carter-House D."/>
            <person name="Gryganskyi A."/>
        </authorList>
    </citation>
    <scope>NUCLEOTIDE SEQUENCE [LARGE SCALE GENOMIC DNA]</scope>
    <source>
        <strain evidence="7 8">AG-B5</strain>
    </source>
</reference>
<feature type="domain" description="Myosin-binding" evidence="6">
    <location>
        <begin position="155"/>
        <end position="415"/>
    </location>
</feature>
<feature type="compositionally biased region" description="Basic and acidic residues" evidence="5">
    <location>
        <begin position="472"/>
        <end position="485"/>
    </location>
</feature>
<evidence type="ECO:0000259" key="6">
    <source>
        <dbReference type="Pfam" id="PF12632"/>
    </source>
</evidence>
<evidence type="ECO:0000256" key="2">
    <source>
        <dbReference type="ARBA" id="ARBA00022692"/>
    </source>
</evidence>
<dbReference type="Proteomes" id="UP001479436">
    <property type="component" value="Unassembled WGS sequence"/>
</dbReference>
<evidence type="ECO:0000256" key="4">
    <source>
        <dbReference type="ARBA" id="ARBA00023136"/>
    </source>
</evidence>
<keyword evidence="8" id="KW-1185">Reference proteome</keyword>
<name>A0ABR2W992_9FUNG</name>
<comment type="caution">
    <text evidence="7">The sequence shown here is derived from an EMBL/GenBank/DDBJ whole genome shotgun (WGS) entry which is preliminary data.</text>
</comment>
<keyword evidence="4" id="KW-0472">Membrane</keyword>
<evidence type="ECO:0000313" key="8">
    <source>
        <dbReference type="Proteomes" id="UP001479436"/>
    </source>
</evidence>
<keyword evidence="2" id="KW-0812">Transmembrane</keyword>
<evidence type="ECO:0000256" key="5">
    <source>
        <dbReference type="SAM" id="MobiDB-lite"/>
    </source>
</evidence>
<feature type="compositionally biased region" description="Low complexity" evidence="5">
    <location>
        <begin position="574"/>
        <end position="585"/>
    </location>
</feature>
<gene>
    <name evidence="7" type="ORF">K7432_001587</name>
</gene>
<dbReference type="Pfam" id="PF12632">
    <property type="entry name" value="Vezatin"/>
    <property type="match status" value="1"/>
</dbReference>
<organism evidence="7 8">
    <name type="scientific">Basidiobolus ranarum</name>
    <dbReference type="NCBI Taxonomy" id="34480"/>
    <lineage>
        <taxon>Eukaryota</taxon>
        <taxon>Fungi</taxon>
        <taxon>Fungi incertae sedis</taxon>
        <taxon>Zoopagomycota</taxon>
        <taxon>Entomophthoromycotina</taxon>
        <taxon>Basidiobolomycetes</taxon>
        <taxon>Basidiobolales</taxon>
        <taxon>Basidiobolaceae</taxon>
        <taxon>Basidiobolus</taxon>
    </lineage>
</organism>
<feature type="region of interest" description="Disordered" evidence="5">
    <location>
        <begin position="562"/>
        <end position="585"/>
    </location>
</feature>
<proteinExistence type="predicted"/>
<accession>A0ABR2W992</accession>
<feature type="region of interest" description="Disordered" evidence="5">
    <location>
        <begin position="467"/>
        <end position="500"/>
    </location>
</feature>
<sequence>MSELYDEGEIVTYEDTPFAEYLASIESKETVVRAIDLPDRQAYLGDLMNMTSSWLLQRWSEFAEFSSVTLTPYQFTRFDEDLSHIVKSSYLLADTPLVHYYPLQKKPREKIEVKEAKIGHSTIGLCLFSAAGISLSVPKARSWMKLLINDEYHKWSKPSRKSPWLWLWLATSSLAGVGMTTVWLKRRATKRVIAIQKVALSVLENLIYASQSFDIRIHKSMKMIQEIELVSRGYRLSTILPPISRIEQNSTTYRCLSFRRALYEIINDGILLYRNFTRLVLENTKSTVYEFSNNSNPVENSEDLTLASIKRRFQMLHEVRRFALIEILKIENHLPVHEFVSVWKRLVEQLDNLVETTDRLTVGLSTAHNNEFKVEDVPMMEPSHTNSKETHPKSRGLLQGLAILEQHIRAIQAKLYICSEDIRSAGEDLNKESLSKQYLAVKQDLNNVIYEWEQSYDRLLKNFESPAPECNIKPENDDSMPRESDEVTTSSKVITCDSPSEEHEVSEKVFEAVSGVSEDRKLVEKKLTRAERIRFQKTRREEEEQARLKQREVSMMVDELRDVVKRRKHEKNSDTTTTTSSTNTD</sequence>
<evidence type="ECO:0000313" key="7">
    <source>
        <dbReference type="EMBL" id="KAK9727768.1"/>
    </source>
</evidence>